<feature type="compositionally biased region" description="Polar residues" evidence="1">
    <location>
        <begin position="1305"/>
        <end position="1319"/>
    </location>
</feature>
<dbReference type="Proteomes" id="UP000275408">
    <property type="component" value="Unassembled WGS sequence"/>
</dbReference>
<sequence>MAEAKSVRFSPIIEETIDDISTASSNMDFFPSGMNFEDAYIASLSKSAKKYHLPNENEQRLLQRRKKGLLALGFVLLLGITGAGIYLVTRELSNQEPYYYSGAAVRGSKPEFVTKNMTLHFLSYSATILSSSITKKPSLEYGKTQASVPSVKASSILRSKPRGPITGMLTPTTITDSSSLKKITETNRWNTSSFLTPSFAFVIERSSYFVMSQDSVRLIIRAKTITSPFVTQGSSWKDYNTRKSIPSAWANSKIIFLTSTGSSVGVNRSSLPDIRTSSSFGRKAGSVALSITPYSPLRNSTLVKESQRSSYSRFTFPWYSSQTVNSSDIATFKSVSNTKFASNDFQPATEKGELSASIHSRLTSHPPESFSESRNPTEVAIGGMLLETTLELPNTKIKVFSYPTSSRIINSPGEDRPITILNQLQTSYSRNSTALTNDTRETFTLSSSNPSSSLVHTMHSNHHKTSSKMHGPISSEVSQDTDVLLSYTSIHPVASGSVFQEQSSQMIFKGSIQKTMFPSSSFIGIHTVSKSPREIKKNSRPSSTIFPRESDLLSLQATSESCFHSVSWDKSHNIHAGHNSERSTVVKILSLKSNGALPSVLQPSPSHGNKTLFDTTLTLSLMTKISSSRFSASQPLSSYFHFAAVKPVLPYASSSMNMHHGITSTVVFKKTIINHVSSRSVDRKSFNFSSTHGRISASMDVNSRHIGNIGFSIIPVRSISLTSEANSPESGSTPNLFIGTTLSVSMQTSTKGTSDKPVRLKSASTSAVPVSASNPSVTSSKDIWHFSRSLPTGEKDESLTSSRAEESKLVLSTMMSSDRHLKMNVPFEKSQSRTPNTPVTRFSTTKTSTAAHSLITALSSSEMSIWSTLRKTSRGAAWQGKNSWDFRVNVRTSTFEHESWKSSTGSFRTIALTAYVFPPLKTIASSPSKDSSNKATIWKVTNSTISTGLSSMHSTALSLNLSTTISINVTSRSTSETPWNISVSMQSLNATAHVTSKFPSNVNYTPTSHLRWVHQITDQYPHSSVKPTTTASWNSSNQFEIMNGSLVIKNRDFHVNLSNPNSTMFKVLADKVEFIIEDIISVDAKVTSFEEGSVIALFYLKVPHDALHKDSDYLELLRAANETLWQGLVVVNITVTLRVYRERAESQDTATRHFKRLSNAAFIAIFTVFFVLLIAVGGFGLYICKKKGYCERSTVKPADSSIPPSEPQNIQPVRRDTWVMSDEIFKDHDQRSDETLSMRVLERKDTNKEGGCNPDLLRKYARSPFEPNYSSGEVGNFTTRNTFRSTSRCTSSSHLELDDSDRPVSGSSRDTYLNSARQSSHSEDEC</sequence>
<dbReference type="STRING" id="46731.A0A3M6UR98"/>
<evidence type="ECO:0008006" key="5">
    <source>
        <dbReference type="Google" id="ProtNLM"/>
    </source>
</evidence>
<name>A0A3M6UR98_POCDA</name>
<proteinExistence type="predicted"/>
<comment type="caution">
    <text evidence="3">The sequence shown here is derived from an EMBL/GenBank/DDBJ whole genome shotgun (WGS) entry which is preliminary data.</text>
</comment>
<keyword evidence="2" id="KW-0472">Membrane</keyword>
<evidence type="ECO:0000256" key="2">
    <source>
        <dbReference type="SAM" id="Phobius"/>
    </source>
</evidence>
<keyword evidence="4" id="KW-1185">Reference proteome</keyword>
<evidence type="ECO:0000256" key="1">
    <source>
        <dbReference type="SAM" id="MobiDB-lite"/>
    </source>
</evidence>
<accession>A0A3M6UR98</accession>
<organism evidence="3 4">
    <name type="scientific">Pocillopora damicornis</name>
    <name type="common">Cauliflower coral</name>
    <name type="synonym">Millepora damicornis</name>
    <dbReference type="NCBI Taxonomy" id="46731"/>
    <lineage>
        <taxon>Eukaryota</taxon>
        <taxon>Metazoa</taxon>
        <taxon>Cnidaria</taxon>
        <taxon>Anthozoa</taxon>
        <taxon>Hexacorallia</taxon>
        <taxon>Scleractinia</taxon>
        <taxon>Astrocoeniina</taxon>
        <taxon>Pocilloporidae</taxon>
        <taxon>Pocillopora</taxon>
    </lineage>
</organism>
<protein>
    <recommendedName>
        <fullName evidence="5">SEA domain-containing protein</fullName>
    </recommendedName>
</protein>
<dbReference type="InterPro" id="IPR036364">
    <property type="entry name" value="SEA_dom_sf"/>
</dbReference>
<feature type="transmembrane region" description="Helical" evidence="2">
    <location>
        <begin position="1161"/>
        <end position="1183"/>
    </location>
</feature>
<feature type="transmembrane region" description="Helical" evidence="2">
    <location>
        <begin position="69"/>
        <end position="88"/>
    </location>
</feature>
<dbReference type="OrthoDB" id="5990662at2759"/>
<dbReference type="SUPFAM" id="SSF82671">
    <property type="entry name" value="SEA domain"/>
    <property type="match status" value="1"/>
</dbReference>
<feature type="region of interest" description="Disordered" evidence="1">
    <location>
        <begin position="443"/>
        <end position="474"/>
    </location>
</feature>
<evidence type="ECO:0000313" key="3">
    <source>
        <dbReference type="EMBL" id="RMX56171.1"/>
    </source>
</evidence>
<feature type="region of interest" description="Disordered" evidence="1">
    <location>
        <begin position="1287"/>
        <end position="1326"/>
    </location>
</feature>
<keyword evidence="2" id="KW-1133">Transmembrane helix</keyword>
<dbReference type="EMBL" id="RCHS01000897">
    <property type="protein sequence ID" value="RMX56171.1"/>
    <property type="molecule type" value="Genomic_DNA"/>
</dbReference>
<keyword evidence="2" id="KW-0812">Transmembrane</keyword>
<gene>
    <name evidence="3" type="ORF">pdam_00022638</name>
</gene>
<feature type="region of interest" description="Disordered" evidence="1">
    <location>
        <begin position="1194"/>
        <end position="1213"/>
    </location>
</feature>
<reference evidence="3 4" key="1">
    <citation type="journal article" date="2018" name="Sci. Rep.">
        <title>Comparative analysis of the Pocillopora damicornis genome highlights role of immune system in coral evolution.</title>
        <authorList>
            <person name="Cunning R."/>
            <person name="Bay R.A."/>
            <person name="Gillette P."/>
            <person name="Baker A.C."/>
            <person name="Traylor-Knowles N."/>
        </authorList>
    </citation>
    <scope>NUCLEOTIDE SEQUENCE [LARGE SCALE GENOMIC DNA]</scope>
    <source>
        <strain evidence="3">RSMAS</strain>
        <tissue evidence="3">Whole animal</tissue>
    </source>
</reference>
<evidence type="ECO:0000313" key="4">
    <source>
        <dbReference type="Proteomes" id="UP000275408"/>
    </source>
</evidence>